<keyword evidence="3" id="KW-1185">Reference proteome</keyword>
<feature type="region of interest" description="Disordered" evidence="1">
    <location>
        <begin position="76"/>
        <end position="96"/>
    </location>
</feature>
<sequence length="118" mass="11280">MAGRPRWPSSGCGASRGGAPGEGEEGVLLSAASGCGSARGTLAARGASGLWGRLWAGSWHSRRGSAGFRRLRAAARVPGESGAAPTGDSTGLAGGLGRGGTAGLGGLAASGEARAAYS</sequence>
<name>A0A5B7JE71_PORTR</name>
<accession>A0A5B7JE71</accession>
<feature type="region of interest" description="Disordered" evidence="1">
    <location>
        <begin position="1"/>
        <end position="25"/>
    </location>
</feature>
<evidence type="ECO:0000256" key="1">
    <source>
        <dbReference type="SAM" id="MobiDB-lite"/>
    </source>
</evidence>
<proteinExistence type="predicted"/>
<dbReference type="EMBL" id="VSRR010087166">
    <property type="protein sequence ID" value="MPC91268.1"/>
    <property type="molecule type" value="Genomic_DNA"/>
</dbReference>
<evidence type="ECO:0000313" key="2">
    <source>
        <dbReference type="EMBL" id="MPC91268.1"/>
    </source>
</evidence>
<evidence type="ECO:0000313" key="3">
    <source>
        <dbReference type="Proteomes" id="UP000324222"/>
    </source>
</evidence>
<comment type="caution">
    <text evidence="2">The sequence shown here is derived from an EMBL/GenBank/DDBJ whole genome shotgun (WGS) entry which is preliminary data.</text>
</comment>
<organism evidence="2 3">
    <name type="scientific">Portunus trituberculatus</name>
    <name type="common">Swimming crab</name>
    <name type="synonym">Neptunus trituberculatus</name>
    <dbReference type="NCBI Taxonomy" id="210409"/>
    <lineage>
        <taxon>Eukaryota</taxon>
        <taxon>Metazoa</taxon>
        <taxon>Ecdysozoa</taxon>
        <taxon>Arthropoda</taxon>
        <taxon>Crustacea</taxon>
        <taxon>Multicrustacea</taxon>
        <taxon>Malacostraca</taxon>
        <taxon>Eumalacostraca</taxon>
        <taxon>Eucarida</taxon>
        <taxon>Decapoda</taxon>
        <taxon>Pleocyemata</taxon>
        <taxon>Brachyura</taxon>
        <taxon>Eubrachyura</taxon>
        <taxon>Portunoidea</taxon>
        <taxon>Portunidae</taxon>
        <taxon>Portuninae</taxon>
        <taxon>Portunus</taxon>
    </lineage>
</organism>
<protein>
    <submittedName>
        <fullName evidence="2">Uncharacterized protein</fullName>
    </submittedName>
</protein>
<reference evidence="2 3" key="1">
    <citation type="submission" date="2019-05" db="EMBL/GenBank/DDBJ databases">
        <title>Another draft genome of Portunus trituberculatus and its Hox gene families provides insights of decapod evolution.</title>
        <authorList>
            <person name="Jeong J.-H."/>
            <person name="Song I."/>
            <person name="Kim S."/>
            <person name="Choi T."/>
            <person name="Kim D."/>
            <person name="Ryu S."/>
            <person name="Kim W."/>
        </authorList>
    </citation>
    <scope>NUCLEOTIDE SEQUENCE [LARGE SCALE GENOMIC DNA]</scope>
    <source>
        <tissue evidence="2">Muscle</tissue>
    </source>
</reference>
<dbReference type="AlphaFoldDB" id="A0A5B7JE71"/>
<gene>
    <name evidence="2" type="ORF">E2C01_086292</name>
</gene>
<dbReference type="Proteomes" id="UP000324222">
    <property type="component" value="Unassembled WGS sequence"/>
</dbReference>